<comment type="caution">
    <text evidence="2">The sequence shown here is derived from an EMBL/GenBank/DDBJ whole genome shotgun (WGS) entry which is preliminary data.</text>
</comment>
<evidence type="ECO:0000256" key="1">
    <source>
        <dbReference type="ARBA" id="ARBA00022729"/>
    </source>
</evidence>
<dbReference type="Proteomes" id="UP000032900">
    <property type="component" value="Unassembled WGS sequence"/>
</dbReference>
<organism evidence="2 3">
    <name type="scientific">Geofilum rubicundum JCM 15548</name>
    <dbReference type="NCBI Taxonomy" id="1236989"/>
    <lineage>
        <taxon>Bacteria</taxon>
        <taxon>Pseudomonadati</taxon>
        <taxon>Bacteroidota</taxon>
        <taxon>Bacteroidia</taxon>
        <taxon>Marinilabiliales</taxon>
        <taxon>Marinilabiliaceae</taxon>
        <taxon>Geofilum</taxon>
    </lineage>
</organism>
<reference evidence="2 3" key="1">
    <citation type="journal article" date="2015" name="Microbes Environ.">
        <title>Distribution and evolution of nitrogen fixation genes in the phylum bacteroidetes.</title>
        <authorList>
            <person name="Inoue J."/>
            <person name="Oshima K."/>
            <person name="Suda W."/>
            <person name="Sakamoto M."/>
            <person name="Iino T."/>
            <person name="Noda S."/>
            <person name="Hongoh Y."/>
            <person name="Hattori M."/>
            <person name="Ohkuma M."/>
        </authorList>
    </citation>
    <scope>NUCLEOTIDE SEQUENCE [LARGE SCALE GENOMIC DNA]</scope>
    <source>
        <strain evidence="2">JCM 15548</strain>
    </source>
</reference>
<dbReference type="RefSeq" id="WP_262486938.1">
    <property type="nucleotide sequence ID" value="NZ_BAZW01000011.1"/>
</dbReference>
<dbReference type="Gene3D" id="3.20.20.80">
    <property type="entry name" value="Glycosidases"/>
    <property type="match status" value="1"/>
</dbReference>
<name>A0A0E9LVR3_9BACT</name>
<gene>
    <name evidence="2" type="ORF">JCM15548_11893</name>
</gene>
<dbReference type="AlphaFoldDB" id="A0A0E9LVR3"/>
<sequence>MLTDAVMFAFGGSHLELGEHMLGKEYFPNNNLQMKGDLQRALVNYYDFMVGYQNLLRDGGTFNTESVDISCTNGRMDVAAWPPQTGKVASVGKLVDNKQVIHLINLSVANSFDWRDLNGNQPEPTMIEDAGMKFRTDRTVKRIWVASPDLNGGVPQEISFNQNAVSTSFKMPGLKYWGMIVIEY</sequence>
<dbReference type="InterPro" id="IPR025092">
    <property type="entry name" value="Glyco_hydro_66"/>
</dbReference>
<keyword evidence="3" id="KW-1185">Reference proteome</keyword>
<dbReference type="Pfam" id="PF13199">
    <property type="entry name" value="Glyco_hydro_66"/>
    <property type="match status" value="1"/>
</dbReference>
<protein>
    <submittedName>
        <fullName evidence="2">Dextranase</fullName>
    </submittedName>
</protein>
<accession>A0A0E9LVR3</accession>
<keyword evidence="1" id="KW-0732">Signal</keyword>
<dbReference type="STRING" id="1236989.JCM15548_11893"/>
<dbReference type="EMBL" id="BAZW01000011">
    <property type="protein sequence ID" value="GAO29677.1"/>
    <property type="molecule type" value="Genomic_DNA"/>
</dbReference>
<dbReference type="InterPro" id="IPR013780">
    <property type="entry name" value="Glyco_hydro_b"/>
</dbReference>
<evidence type="ECO:0000313" key="2">
    <source>
        <dbReference type="EMBL" id="GAO29677.1"/>
    </source>
</evidence>
<proteinExistence type="predicted"/>
<dbReference type="Gene3D" id="2.60.40.1180">
    <property type="entry name" value="Golgi alpha-mannosidase II"/>
    <property type="match status" value="1"/>
</dbReference>
<evidence type="ECO:0000313" key="3">
    <source>
        <dbReference type="Proteomes" id="UP000032900"/>
    </source>
</evidence>